<comment type="caution">
    <text evidence="7">The sequence shown here is derived from an EMBL/GenBank/DDBJ whole genome shotgun (WGS) entry which is preliminary data.</text>
</comment>
<keyword evidence="4" id="KW-0560">Oxidoreductase</keyword>
<dbReference type="Pfam" id="PF00732">
    <property type="entry name" value="GMC_oxred_N"/>
    <property type="match status" value="1"/>
</dbReference>
<keyword evidence="2" id="KW-0285">Flavoprotein</keyword>
<dbReference type="Pfam" id="PF13618">
    <property type="entry name" value="Gluconate_2-dh3"/>
    <property type="match status" value="1"/>
</dbReference>
<accession>A0A927N0Z3</accession>
<keyword evidence="3" id="KW-0274">FAD</keyword>
<gene>
    <name evidence="7" type="ORF">HEB94_003563</name>
</gene>
<dbReference type="Gene3D" id="3.50.50.60">
    <property type="entry name" value="FAD/NAD(P)-binding domain"/>
    <property type="match status" value="2"/>
</dbReference>
<feature type="domain" description="4Fe-4S ferredoxin-type" evidence="6">
    <location>
        <begin position="401"/>
        <end position="431"/>
    </location>
</feature>
<dbReference type="AlphaFoldDB" id="A0A927N0Z3"/>
<dbReference type="InterPro" id="IPR000172">
    <property type="entry name" value="GMC_OxRdtase_N"/>
</dbReference>
<dbReference type="PANTHER" id="PTHR46056:SF12">
    <property type="entry name" value="LONG-CHAIN-ALCOHOL OXIDASE"/>
    <property type="match status" value="1"/>
</dbReference>
<comment type="similarity">
    <text evidence="1">Belongs to the GMC oxidoreductase family.</text>
</comment>
<dbReference type="PANTHER" id="PTHR46056">
    <property type="entry name" value="LONG-CHAIN-ALCOHOL OXIDASE"/>
    <property type="match status" value="1"/>
</dbReference>
<proteinExistence type="inferred from homology"/>
<feature type="region of interest" description="Disordered" evidence="5">
    <location>
        <begin position="669"/>
        <end position="693"/>
    </location>
</feature>
<dbReference type="PROSITE" id="PS51379">
    <property type="entry name" value="4FE4S_FER_2"/>
    <property type="match status" value="1"/>
</dbReference>
<protein>
    <submittedName>
        <fullName evidence="7">Choline dehydrogenase-like flavoprotein</fullName>
    </submittedName>
</protein>
<evidence type="ECO:0000256" key="5">
    <source>
        <dbReference type="SAM" id="MobiDB-lite"/>
    </source>
</evidence>
<evidence type="ECO:0000313" key="7">
    <source>
        <dbReference type="EMBL" id="MBE1606715.1"/>
    </source>
</evidence>
<dbReference type="GO" id="GO:0050660">
    <property type="term" value="F:flavin adenine dinucleotide binding"/>
    <property type="evidence" value="ECO:0007669"/>
    <property type="project" value="InterPro"/>
</dbReference>
<reference evidence="7" key="1">
    <citation type="submission" date="2020-10" db="EMBL/GenBank/DDBJ databases">
        <title>Sequencing the genomes of 1000 actinobacteria strains.</title>
        <authorList>
            <person name="Klenk H.-P."/>
        </authorList>
    </citation>
    <scope>NUCLEOTIDE SEQUENCE</scope>
    <source>
        <strain evidence="7">DSM 45354</strain>
    </source>
</reference>
<keyword evidence="8" id="KW-1185">Reference proteome</keyword>
<evidence type="ECO:0000256" key="4">
    <source>
        <dbReference type="ARBA" id="ARBA00023002"/>
    </source>
</evidence>
<dbReference type="InterPro" id="IPR007867">
    <property type="entry name" value="GMC_OxRtase_C"/>
</dbReference>
<evidence type="ECO:0000256" key="2">
    <source>
        <dbReference type="ARBA" id="ARBA00022630"/>
    </source>
</evidence>
<evidence type="ECO:0000256" key="3">
    <source>
        <dbReference type="ARBA" id="ARBA00022827"/>
    </source>
</evidence>
<dbReference type="Pfam" id="PF05199">
    <property type="entry name" value="GMC_oxred_C"/>
    <property type="match status" value="1"/>
</dbReference>
<evidence type="ECO:0000259" key="6">
    <source>
        <dbReference type="PROSITE" id="PS51379"/>
    </source>
</evidence>
<dbReference type="InterPro" id="IPR036188">
    <property type="entry name" value="FAD/NAD-bd_sf"/>
</dbReference>
<organism evidence="7 8">
    <name type="scientific">Actinopolymorpha pittospori</name>
    <dbReference type="NCBI Taxonomy" id="648752"/>
    <lineage>
        <taxon>Bacteria</taxon>
        <taxon>Bacillati</taxon>
        <taxon>Actinomycetota</taxon>
        <taxon>Actinomycetes</taxon>
        <taxon>Propionibacteriales</taxon>
        <taxon>Actinopolymorphaceae</taxon>
        <taxon>Actinopolymorpha</taxon>
    </lineage>
</organism>
<dbReference type="EMBL" id="JADBEM010000001">
    <property type="protein sequence ID" value="MBE1606715.1"/>
    <property type="molecule type" value="Genomic_DNA"/>
</dbReference>
<dbReference type="InterPro" id="IPR017896">
    <property type="entry name" value="4Fe4S_Fe-S-bd"/>
</dbReference>
<evidence type="ECO:0000256" key="1">
    <source>
        <dbReference type="ARBA" id="ARBA00010790"/>
    </source>
</evidence>
<dbReference type="GO" id="GO:0016614">
    <property type="term" value="F:oxidoreductase activity, acting on CH-OH group of donors"/>
    <property type="evidence" value="ECO:0007669"/>
    <property type="project" value="InterPro"/>
</dbReference>
<name>A0A927N0Z3_9ACTN</name>
<sequence length="746" mass="77888">MPSGEGSRNAFGHQHSAPPGHGPGGPAGNDPSSPAENDAALARLLAQPTLRALVDRLIPADEFPSGWQAGVGDFLRRILRTELRHAVDLLGSDLALLDEEARIRFGVGSFAALRADRADLIIADLRADSPAAAWPKGRAAEFVRLVVSLTTQGFYADPANGGNLGGISWQMVGYRPEQPDTAWPSHSPANLPLTAFGDVSAHYDAIVVGVGAGGGVATCLLAEAGYRVLAVERGDLLGVEDLRGDHLRSHRALFGYGQSAGPPATGHPRVWAVDGADDVIEPTDGRWSNNAMTVGGGTRVYGGQAWRFVPEDFAMASTYGVPEGSSLADWPISYADLEPYYDRAEWELGVSGDPAGFAGAGPRTRGLPLPPLAGNLSGAKLAAGARKLGWSTGHVPLLVNSRPYGGRPACVHCGQCVGFGCPADAKNGSHNTVLPRALATGRCDLLTGTLAERVVTDDGGRVRGVALATVDAGEVRRRTVTADQVILAAGAIETARLLLNSASDREPHGLGNDHDQVGRNLQGHVYAGALGIFDDVVQASFGPGPTISTHDFRHGNEGLVGGGMLANDFVPMPLATYALLTNAGIVPAYGLASKEGMRDLYQRTTVVMGPMQETPNPESRVTVDTRVRDVYGVPVARLSGAVLDVDRPTAAMLQRRAAEWLTASGAVRTAPTGGVGRGPSGGQHQAGTCRMGADPRTSVVDPLGRVWGHDNLRIADGSIHVTNGAVNPVLTIFAGAYRVTDLLVRG</sequence>
<dbReference type="RefSeq" id="WP_192750796.1">
    <property type="nucleotide sequence ID" value="NZ_BAABJL010000109.1"/>
</dbReference>
<dbReference type="InterPro" id="IPR027056">
    <property type="entry name" value="Gluconate_2DH_su3"/>
</dbReference>
<dbReference type="Proteomes" id="UP000638648">
    <property type="component" value="Unassembled WGS sequence"/>
</dbReference>
<feature type="region of interest" description="Disordered" evidence="5">
    <location>
        <begin position="1"/>
        <end position="36"/>
    </location>
</feature>
<dbReference type="SUPFAM" id="SSF51905">
    <property type="entry name" value="FAD/NAD(P)-binding domain"/>
    <property type="match status" value="1"/>
</dbReference>
<evidence type="ECO:0000313" key="8">
    <source>
        <dbReference type="Proteomes" id="UP000638648"/>
    </source>
</evidence>